<dbReference type="EMBL" id="VUJU01004276">
    <property type="protein sequence ID" value="KAF0754934.1"/>
    <property type="molecule type" value="Genomic_DNA"/>
</dbReference>
<accession>A0A6G0YFY0</accession>
<dbReference type="OrthoDB" id="10598107at2759"/>
<dbReference type="Proteomes" id="UP000478052">
    <property type="component" value="Unassembled WGS sequence"/>
</dbReference>
<dbReference type="GO" id="GO:0003964">
    <property type="term" value="F:RNA-directed DNA polymerase activity"/>
    <property type="evidence" value="ECO:0007669"/>
    <property type="project" value="UniProtKB-KW"/>
</dbReference>
<organism evidence="1 2">
    <name type="scientific">Aphis craccivora</name>
    <name type="common">Cowpea aphid</name>
    <dbReference type="NCBI Taxonomy" id="307492"/>
    <lineage>
        <taxon>Eukaryota</taxon>
        <taxon>Metazoa</taxon>
        <taxon>Ecdysozoa</taxon>
        <taxon>Arthropoda</taxon>
        <taxon>Hexapoda</taxon>
        <taxon>Insecta</taxon>
        <taxon>Pterygota</taxon>
        <taxon>Neoptera</taxon>
        <taxon>Paraneoptera</taxon>
        <taxon>Hemiptera</taxon>
        <taxon>Sternorrhyncha</taxon>
        <taxon>Aphidomorpha</taxon>
        <taxon>Aphidoidea</taxon>
        <taxon>Aphididae</taxon>
        <taxon>Aphidini</taxon>
        <taxon>Aphis</taxon>
        <taxon>Aphis</taxon>
    </lineage>
</organism>
<proteinExistence type="predicted"/>
<keyword evidence="1" id="KW-0695">RNA-directed DNA polymerase</keyword>
<dbReference type="AlphaFoldDB" id="A0A6G0YFY0"/>
<gene>
    <name evidence="1" type="ORF">FWK35_00018700</name>
</gene>
<sequence>ASSQGTYPADDTMCLLFSGKTWKSVHAKTTYELNKTFFFTFIVNSAILPLNELTIHFFVNNENICNNLNISHTILRIQSVTFNNHLRFNLHINYLINRPRISVHHFYKLHFILPQYRIRIVYLSFYQAVFH</sequence>
<keyword evidence="1" id="KW-0808">Transferase</keyword>
<evidence type="ECO:0000313" key="1">
    <source>
        <dbReference type="EMBL" id="KAF0754934.1"/>
    </source>
</evidence>
<keyword evidence="1" id="KW-0548">Nucleotidyltransferase</keyword>
<name>A0A6G0YFY0_APHCR</name>
<evidence type="ECO:0000313" key="2">
    <source>
        <dbReference type="Proteomes" id="UP000478052"/>
    </source>
</evidence>
<reference evidence="1 2" key="1">
    <citation type="submission" date="2019-08" db="EMBL/GenBank/DDBJ databases">
        <title>Whole genome of Aphis craccivora.</title>
        <authorList>
            <person name="Voronova N.V."/>
            <person name="Shulinski R.S."/>
            <person name="Bandarenka Y.V."/>
            <person name="Zhorov D.G."/>
            <person name="Warner D."/>
        </authorList>
    </citation>
    <scope>NUCLEOTIDE SEQUENCE [LARGE SCALE GENOMIC DNA]</scope>
    <source>
        <strain evidence="1">180601</strain>
        <tissue evidence="1">Whole Body</tissue>
    </source>
</reference>
<keyword evidence="2" id="KW-1185">Reference proteome</keyword>
<comment type="caution">
    <text evidence="1">The sequence shown here is derived from an EMBL/GenBank/DDBJ whole genome shotgun (WGS) entry which is preliminary data.</text>
</comment>
<protein>
    <submittedName>
        <fullName evidence="1">Putative RNA-directed DNA polymerase</fullName>
    </submittedName>
</protein>
<feature type="non-terminal residue" evidence="1">
    <location>
        <position position="1"/>
    </location>
</feature>